<gene>
    <name evidence="1" type="ordered locus">VEA_003260</name>
</gene>
<sequence>MNQAPSYEELKDSECFWLQLTPYIAGMNETLDGALEDKPLSSFLYYEVNRCEVEDGFDFP</sequence>
<name>A0ACA6QN09_VIBAE</name>
<keyword evidence="2" id="KW-1185">Reference proteome</keyword>
<organism evidence="1 2">
    <name type="scientific">Vibrio antiquarius (strain Ex25)</name>
    <dbReference type="NCBI Taxonomy" id="150340"/>
    <lineage>
        <taxon>Bacteria</taxon>
        <taxon>Pseudomonadati</taxon>
        <taxon>Pseudomonadota</taxon>
        <taxon>Gammaproteobacteria</taxon>
        <taxon>Vibrionales</taxon>
        <taxon>Vibrionaceae</taxon>
        <taxon>Vibrio</taxon>
        <taxon>Vibrio diabolicus subgroup</taxon>
    </lineage>
</organism>
<dbReference type="EMBL" id="CP001805">
    <property type="protein sequence ID" value="ACY51420.1"/>
    <property type="molecule type" value="Genomic_DNA"/>
</dbReference>
<accession>A0ACA6QN09</accession>
<evidence type="ECO:0000313" key="2">
    <source>
        <dbReference type="Proteomes" id="UP000002571"/>
    </source>
</evidence>
<proteinExistence type="predicted"/>
<dbReference type="Proteomes" id="UP000002571">
    <property type="component" value="Chromosome 1"/>
</dbReference>
<protein>
    <submittedName>
        <fullName evidence="1">Uncharacterized protein</fullName>
    </submittedName>
</protein>
<evidence type="ECO:0000313" key="1">
    <source>
        <dbReference type="EMBL" id="ACY51420.1"/>
    </source>
</evidence>
<reference evidence="1" key="1">
    <citation type="submission" date="2009-10" db="EMBL/GenBank/DDBJ databases">
        <authorList>
            <consortium name="Los Alamos National Laboratory (LANL)"/>
            <consortium name="National Microbial Pathogen Data Resource (NMPDR)"/>
            <person name="Munk A.C."/>
            <person name="Tapia R."/>
            <person name="Green L."/>
            <person name="Rogers Y."/>
            <person name="Detter J.C."/>
            <person name="Bruce D."/>
            <person name="Brettin T.S."/>
            <person name="Colwell R."/>
            <person name="Huq A."/>
            <person name="Grim C.J."/>
            <person name="Hasan N.A."/>
            <person name="Vonstein V."/>
            <person name="Bartels D."/>
        </authorList>
    </citation>
    <scope>NUCLEOTIDE SEQUENCE</scope>
    <source>
        <strain evidence="1">EX25</strain>
    </source>
</reference>